<keyword evidence="11 23" id="KW-0227">DNA damage</keyword>
<dbReference type="GO" id="GO:0061630">
    <property type="term" value="F:ubiquitin protein ligase activity"/>
    <property type="evidence" value="ECO:0007669"/>
    <property type="project" value="UniProtKB-EC"/>
</dbReference>
<comment type="pathway">
    <text evidence="5">Protein modification; protein ubiquitination.</text>
</comment>
<dbReference type="PROSITE" id="PS50089">
    <property type="entry name" value="ZF_RING_2"/>
    <property type="match status" value="1"/>
</dbReference>
<evidence type="ECO:0000256" key="24">
    <source>
        <dbReference type="SAM" id="MobiDB-lite"/>
    </source>
</evidence>
<sequence length="355" mass="37543">MGQRPSMQQSEVARRPRAGSELGSSAQPTGSSSATAHIHNHRRANGTRSRQPQNDTSSPSSASSASPASAHSSRSFTEEAAEGVTGGGAAELARFFNQLGFVPVQSSSNRHRTSAEILIGGTSTSPSGSGGLAQPQQQNGDAASSAPSTSVRHASSSSSNLQHRRSAGGGDSHNTNHHHHRHRRLGGTASGANAATSAAHQRVSRNHQRGGDNTSDRLQALLHSLEAMANASGDAGALSSSSASVQLTAVQLNKLRRTAPLLQLLGRDFKCPVCQKVVPSDDVEMHLVMCLTRPQLSYNDDVLTMDKGECAICLEEMEQGAHIARLPCLCIYHKGCIDEWFKRKNTCPEHPGNED</sequence>
<evidence type="ECO:0000256" key="7">
    <source>
        <dbReference type="ARBA" id="ARBA00022679"/>
    </source>
</evidence>
<evidence type="ECO:0000313" key="28">
    <source>
        <dbReference type="Proteomes" id="UP001620645"/>
    </source>
</evidence>
<dbReference type="AlphaFoldDB" id="A0ABD2KDJ5"/>
<keyword evidence="13" id="KW-0833">Ubl conjugation pathway</keyword>
<evidence type="ECO:0000256" key="4">
    <source>
        <dbReference type="ARBA" id="ARBA00004371"/>
    </source>
</evidence>
<evidence type="ECO:0000256" key="10">
    <source>
        <dbReference type="ARBA" id="ARBA00022753"/>
    </source>
</evidence>
<feature type="compositionally biased region" description="Polar residues" evidence="24">
    <location>
        <begin position="1"/>
        <end position="11"/>
    </location>
</feature>
<feature type="compositionally biased region" description="Low complexity" evidence="24">
    <location>
        <begin position="186"/>
        <end position="199"/>
    </location>
</feature>
<feature type="region of interest" description="Disordered" evidence="24">
    <location>
        <begin position="1"/>
        <end position="84"/>
    </location>
</feature>
<dbReference type="PROSITE" id="PS51908">
    <property type="entry name" value="ZF_UBZ4"/>
    <property type="match status" value="1"/>
</dbReference>
<gene>
    <name evidence="27" type="ORF">niasHS_001457</name>
</gene>
<organism evidence="27 28">
    <name type="scientific">Heterodera schachtii</name>
    <name type="common">Sugarbeet cyst nematode worm</name>
    <name type="synonym">Tylenchus schachtii</name>
    <dbReference type="NCBI Taxonomy" id="97005"/>
    <lineage>
        <taxon>Eukaryota</taxon>
        <taxon>Metazoa</taxon>
        <taxon>Ecdysozoa</taxon>
        <taxon>Nematoda</taxon>
        <taxon>Chromadorea</taxon>
        <taxon>Rhabditida</taxon>
        <taxon>Tylenchina</taxon>
        <taxon>Tylenchomorpha</taxon>
        <taxon>Tylenchoidea</taxon>
        <taxon>Heteroderidae</taxon>
        <taxon>Heteroderinae</taxon>
        <taxon>Heterodera</taxon>
    </lineage>
</organism>
<dbReference type="Proteomes" id="UP001620645">
    <property type="component" value="Unassembled WGS sequence"/>
</dbReference>
<evidence type="ECO:0000256" key="9">
    <source>
        <dbReference type="ARBA" id="ARBA00022723"/>
    </source>
</evidence>
<dbReference type="GO" id="GO:0005764">
    <property type="term" value="C:lysosome"/>
    <property type="evidence" value="ECO:0007669"/>
    <property type="project" value="UniProtKB-SubCell"/>
</dbReference>
<dbReference type="PANTHER" id="PTHR46661:SF4">
    <property type="entry name" value="RING-TYPE DOMAIN-CONTAINING PROTEIN"/>
    <property type="match status" value="1"/>
</dbReference>
<feature type="compositionally biased region" description="Polar residues" evidence="24">
    <location>
        <begin position="46"/>
        <end position="56"/>
    </location>
</feature>
<dbReference type="InterPro" id="IPR006642">
    <property type="entry name" value="Rad18_UBZ4"/>
</dbReference>
<evidence type="ECO:0000256" key="17">
    <source>
        <dbReference type="ARBA" id="ARBA00023228"/>
    </source>
</evidence>
<dbReference type="EC" id="2.3.2.27" evidence="6"/>
<dbReference type="Gene3D" id="3.30.160.60">
    <property type="entry name" value="Classic Zinc Finger"/>
    <property type="match status" value="1"/>
</dbReference>
<evidence type="ECO:0000256" key="23">
    <source>
        <dbReference type="PROSITE-ProRule" id="PRU01256"/>
    </source>
</evidence>
<keyword evidence="9" id="KW-0479">Metal-binding</keyword>
<evidence type="ECO:0000256" key="6">
    <source>
        <dbReference type="ARBA" id="ARBA00012483"/>
    </source>
</evidence>
<evidence type="ECO:0000256" key="18">
    <source>
        <dbReference type="ARBA" id="ARBA00023288"/>
    </source>
</evidence>
<feature type="compositionally biased region" description="Low complexity" evidence="24">
    <location>
        <begin position="144"/>
        <end position="159"/>
    </location>
</feature>
<comment type="caution">
    <text evidence="27">The sequence shown here is derived from an EMBL/GenBank/DDBJ whole genome shotgun (WGS) entry which is preliminary data.</text>
</comment>
<name>A0ABD2KDJ5_HETSC</name>
<keyword evidence="7" id="KW-0808">Transferase</keyword>
<keyword evidence="17" id="KW-0458">Lysosome</keyword>
<dbReference type="Gene3D" id="3.30.40.10">
    <property type="entry name" value="Zinc/RING finger domain, C3HC4 (zinc finger)"/>
    <property type="match status" value="1"/>
</dbReference>
<evidence type="ECO:0000259" key="26">
    <source>
        <dbReference type="PROSITE" id="PS51908"/>
    </source>
</evidence>
<evidence type="ECO:0000256" key="20">
    <source>
        <dbReference type="ARBA" id="ARBA00042177"/>
    </source>
</evidence>
<keyword evidence="10" id="KW-0967">Endosome</keyword>
<dbReference type="Pfam" id="PF13639">
    <property type="entry name" value="zf-RING_2"/>
    <property type="match status" value="1"/>
</dbReference>
<evidence type="ECO:0000256" key="3">
    <source>
        <dbReference type="ARBA" id="ARBA00004177"/>
    </source>
</evidence>
<dbReference type="GO" id="GO:0006281">
    <property type="term" value="P:DNA repair"/>
    <property type="evidence" value="ECO:0007669"/>
    <property type="project" value="UniProtKB-KW"/>
</dbReference>
<evidence type="ECO:0000256" key="1">
    <source>
        <dbReference type="ARBA" id="ARBA00000900"/>
    </source>
</evidence>
<keyword evidence="18" id="KW-0449">Lipoprotein</keyword>
<evidence type="ECO:0000256" key="13">
    <source>
        <dbReference type="ARBA" id="ARBA00022786"/>
    </source>
</evidence>
<keyword evidence="8" id="KW-0519">Myristate</keyword>
<proteinExistence type="predicted"/>
<feature type="domain" description="UBZ4-type" evidence="26">
    <location>
        <begin position="268"/>
        <end position="295"/>
    </location>
</feature>
<keyword evidence="15" id="KW-0472">Membrane</keyword>
<evidence type="ECO:0000256" key="5">
    <source>
        <dbReference type="ARBA" id="ARBA00004906"/>
    </source>
</evidence>
<evidence type="ECO:0000256" key="15">
    <source>
        <dbReference type="ARBA" id="ARBA00023136"/>
    </source>
</evidence>
<dbReference type="FunFam" id="3.30.40.10:FF:000235">
    <property type="entry name" value="E3 ubiquitin-protein ligase ZNRF1"/>
    <property type="match status" value="1"/>
</dbReference>
<dbReference type="GO" id="GO:0008270">
    <property type="term" value="F:zinc ion binding"/>
    <property type="evidence" value="ECO:0007669"/>
    <property type="project" value="UniProtKB-KW"/>
</dbReference>
<dbReference type="InterPro" id="IPR013083">
    <property type="entry name" value="Znf_RING/FYVE/PHD"/>
</dbReference>
<dbReference type="GO" id="GO:0005768">
    <property type="term" value="C:endosome"/>
    <property type="evidence" value="ECO:0007669"/>
    <property type="project" value="UniProtKB-SubCell"/>
</dbReference>
<evidence type="ECO:0000256" key="2">
    <source>
        <dbReference type="ARBA" id="ARBA00004170"/>
    </source>
</evidence>
<dbReference type="SMART" id="SM00184">
    <property type="entry name" value="RING"/>
    <property type="match status" value="1"/>
</dbReference>
<reference evidence="27 28" key="1">
    <citation type="submission" date="2024-10" db="EMBL/GenBank/DDBJ databases">
        <authorList>
            <person name="Kim D."/>
        </authorList>
    </citation>
    <scope>NUCLEOTIDE SEQUENCE [LARGE SCALE GENOMIC DNA]</scope>
    <source>
        <strain evidence="27">Taebaek</strain>
    </source>
</reference>
<keyword evidence="14" id="KW-0862">Zinc</keyword>
<feature type="compositionally biased region" description="Basic residues" evidence="24">
    <location>
        <begin position="175"/>
        <end position="185"/>
    </location>
</feature>
<dbReference type="EMBL" id="JBICCN010000027">
    <property type="protein sequence ID" value="KAL3100997.1"/>
    <property type="molecule type" value="Genomic_DNA"/>
</dbReference>
<dbReference type="PANTHER" id="PTHR46661">
    <property type="entry name" value="E3 UBIQUITIN-PROTEIN LIGASE ZNRF1-LIKE PROTEIN"/>
    <property type="match status" value="1"/>
</dbReference>
<feature type="domain" description="RING-type" evidence="25">
    <location>
        <begin position="310"/>
        <end position="350"/>
    </location>
</feature>
<evidence type="ECO:0000256" key="22">
    <source>
        <dbReference type="PROSITE-ProRule" id="PRU00175"/>
    </source>
</evidence>
<keyword evidence="16 23" id="KW-0234">DNA repair</keyword>
<evidence type="ECO:0000256" key="16">
    <source>
        <dbReference type="ARBA" id="ARBA00023204"/>
    </source>
</evidence>
<feature type="compositionally biased region" description="Low complexity" evidence="24">
    <location>
        <begin position="57"/>
        <end position="75"/>
    </location>
</feature>
<evidence type="ECO:0000256" key="14">
    <source>
        <dbReference type="ARBA" id="ARBA00022833"/>
    </source>
</evidence>
<evidence type="ECO:0000259" key="25">
    <source>
        <dbReference type="PROSITE" id="PS50089"/>
    </source>
</evidence>
<evidence type="ECO:0000256" key="12">
    <source>
        <dbReference type="ARBA" id="ARBA00022771"/>
    </source>
</evidence>
<evidence type="ECO:0000256" key="21">
    <source>
        <dbReference type="ARBA" id="ARBA00042305"/>
    </source>
</evidence>
<evidence type="ECO:0000313" key="27">
    <source>
        <dbReference type="EMBL" id="KAL3100997.1"/>
    </source>
</evidence>
<protein>
    <recommendedName>
        <fullName evidence="19">E3 ubiquitin-protein ligase ZNRF1</fullName>
        <ecNumber evidence="6">2.3.2.27</ecNumber>
    </recommendedName>
    <alternativeName>
        <fullName evidence="20">RING-type E3 ubiquitin transferase ZNRF1</fullName>
    </alternativeName>
    <alternativeName>
        <fullName evidence="21">Zinc/RING finger protein 1</fullName>
    </alternativeName>
</protein>
<comment type="catalytic activity">
    <reaction evidence="1">
        <text>S-ubiquitinyl-[E2 ubiquitin-conjugating enzyme]-L-cysteine + [acceptor protein]-L-lysine = [E2 ubiquitin-conjugating enzyme]-L-cysteine + N(6)-ubiquitinyl-[acceptor protein]-L-lysine.</text>
        <dbReference type="EC" id="2.3.2.27"/>
    </reaction>
</comment>
<evidence type="ECO:0000256" key="11">
    <source>
        <dbReference type="ARBA" id="ARBA00022763"/>
    </source>
</evidence>
<accession>A0ABD2KDJ5</accession>
<feature type="compositionally biased region" description="Polar residues" evidence="24">
    <location>
        <begin position="22"/>
        <end position="35"/>
    </location>
</feature>
<dbReference type="SUPFAM" id="SSF57850">
    <property type="entry name" value="RING/U-box"/>
    <property type="match status" value="1"/>
</dbReference>
<keyword evidence="12 22" id="KW-0863">Zinc-finger</keyword>
<evidence type="ECO:0000256" key="19">
    <source>
        <dbReference type="ARBA" id="ARBA00040227"/>
    </source>
</evidence>
<evidence type="ECO:0000256" key="8">
    <source>
        <dbReference type="ARBA" id="ARBA00022707"/>
    </source>
</evidence>
<dbReference type="InterPro" id="IPR001841">
    <property type="entry name" value="Znf_RING"/>
</dbReference>
<feature type="region of interest" description="Disordered" evidence="24">
    <location>
        <begin position="119"/>
        <end position="214"/>
    </location>
</feature>
<comment type="subcellular location">
    <subcellularLocation>
        <location evidence="3">Endosome</location>
    </subcellularLocation>
    <subcellularLocation>
        <location evidence="4">Lysosome</location>
    </subcellularLocation>
    <subcellularLocation>
        <location evidence="2">Membrane</location>
        <topology evidence="2">Peripheral membrane protein</topology>
    </subcellularLocation>
</comment>
<keyword evidence="28" id="KW-1185">Reference proteome</keyword>
<dbReference type="GO" id="GO:0016020">
    <property type="term" value="C:membrane"/>
    <property type="evidence" value="ECO:0007669"/>
    <property type="project" value="UniProtKB-SubCell"/>
</dbReference>
<dbReference type="InterPro" id="IPR051878">
    <property type="entry name" value="ZNRF_ubiq-protein_ligase"/>
</dbReference>